<evidence type="ECO:0008006" key="4">
    <source>
        <dbReference type="Google" id="ProtNLM"/>
    </source>
</evidence>
<organism evidence="2 3">
    <name type="scientific">Corynebacterium massiliense DSM 45435</name>
    <dbReference type="NCBI Taxonomy" id="1121364"/>
    <lineage>
        <taxon>Bacteria</taxon>
        <taxon>Bacillati</taxon>
        <taxon>Actinomycetota</taxon>
        <taxon>Actinomycetes</taxon>
        <taxon>Mycobacteriales</taxon>
        <taxon>Corynebacteriaceae</taxon>
        <taxon>Corynebacterium</taxon>
    </lineage>
</organism>
<reference evidence="2 3" key="1">
    <citation type="submission" date="2020-10" db="EMBL/GenBank/DDBJ databases">
        <title>Complete genome sequence of Corynebacterium massiliense DSM 45435, type strain of Corynebacterium massiliense.</title>
        <authorList>
            <person name="Busche T."/>
            <person name="Kalinowski J."/>
            <person name="Ruckert C."/>
        </authorList>
    </citation>
    <scope>NUCLEOTIDE SEQUENCE [LARGE SCALE GENOMIC DNA]</scope>
    <source>
        <strain evidence="2 3">DSM 45435</strain>
    </source>
</reference>
<evidence type="ECO:0000313" key="3">
    <source>
        <dbReference type="Proteomes" id="UP001220064"/>
    </source>
</evidence>
<feature type="transmembrane region" description="Helical" evidence="1">
    <location>
        <begin position="66"/>
        <end position="84"/>
    </location>
</feature>
<keyword evidence="1" id="KW-1133">Transmembrane helix</keyword>
<keyword evidence="1" id="KW-0812">Transmembrane</keyword>
<gene>
    <name evidence="2" type="ORF">CMASS_09660</name>
</gene>
<dbReference type="EMBL" id="CP063189">
    <property type="protein sequence ID" value="WCZ33343.1"/>
    <property type="molecule type" value="Genomic_DNA"/>
</dbReference>
<keyword evidence="3" id="KW-1185">Reference proteome</keyword>
<accession>A0ABY7UCA6</accession>
<proteinExistence type="predicted"/>
<dbReference type="Pfam" id="PF11255">
    <property type="entry name" value="DUF3054"/>
    <property type="match status" value="1"/>
</dbReference>
<feature type="transmembrane region" description="Helical" evidence="1">
    <location>
        <begin position="90"/>
        <end position="115"/>
    </location>
</feature>
<protein>
    <recommendedName>
        <fullName evidence="4">DUF3054 domain-containing protein</fullName>
    </recommendedName>
</protein>
<evidence type="ECO:0000313" key="2">
    <source>
        <dbReference type="EMBL" id="WCZ33343.1"/>
    </source>
</evidence>
<name>A0ABY7UCA6_9CORY</name>
<sequence length="118" mass="12994">MTDTRSPLTPLVDLVALLLFSVAARMAHGGVTLPAVLHTFWPWALAALVGWGIVLGTGIRNRWKEGATIWVTTILGGMLIWAVVNSKFPHWSFLIVATVMSALFLFGWRAIAALVRRR</sequence>
<dbReference type="RefSeq" id="WP_022863522.1">
    <property type="nucleotide sequence ID" value="NZ_ATVG01000011.1"/>
</dbReference>
<dbReference type="InterPro" id="IPR021414">
    <property type="entry name" value="DUF3054"/>
</dbReference>
<dbReference type="Proteomes" id="UP001220064">
    <property type="component" value="Chromosome"/>
</dbReference>
<keyword evidence="1" id="KW-0472">Membrane</keyword>
<feature type="transmembrane region" description="Helical" evidence="1">
    <location>
        <begin position="39"/>
        <end position="59"/>
    </location>
</feature>
<evidence type="ECO:0000256" key="1">
    <source>
        <dbReference type="SAM" id="Phobius"/>
    </source>
</evidence>